<dbReference type="PIRSF" id="PIRSF036497">
    <property type="entry name" value="HDH_short"/>
    <property type="match status" value="1"/>
</dbReference>
<dbReference type="GO" id="GO:0009086">
    <property type="term" value="P:methionine biosynthetic process"/>
    <property type="evidence" value="ECO:0007669"/>
    <property type="project" value="UniProtKB-KW"/>
</dbReference>
<dbReference type="EMBL" id="FMZA01000011">
    <property type="protein sequence ID" value="SDC60498.1"/>
    <property type="molecule type" value="Genomic_DNA"/>
</dbReference>
<evidence type="ECO:0000256" key="9">
    <source>
        <dbReference type="ARBA" id="ARBA00023053"/>
    </source>
</evidence>
<proteinExistence type="inferred from homology"/>
<dbReference type="STRING" id="1236220.SAMN04488112_11148"/>
<dbReference type="Pfam" id="PF00742">
    <property type="entry name" value="Homoserine_dh"/>
    <property type="match status" value="1"/>
</dbReference>
<evidence type="ECO:0000256" key="4">
    <source>
        <dbReference type="ARBA" id="ARBA00013213"/>
    </source>
</evidence>
<keyword evidence="10 14" id="KW-0486">Methionine biosynthesis</keyword>
<dbReference type="SUPFAM" id="SSF55347">
    <property type="entry name" value="Glyceraldehyde-3-phosphate dehydrogenase-like, C-terminal domain"/>
    <property type="match status" value="1"/>
</dbReference>
<feature type="domain" description="Aspartate/homoserine dehydrogenase NAD-binding" evidence="17">
    <location>
        <begin position="9"/>
        <end position="152"/>
    </location>
</feature>
<gene>
    <name evidence="18" type="ORF">SAMN04488112_11148</name>
</gene>
<keyword evidence="6 14" id="KW-0028">Amino-acid biosynthesis</keyword>
<dbReference type="InterPro" id="IPR005106">
    <property type="entry name" value="Asp/hSer_DH_NAD-bd"/>
</dbReference>
<dbReference type="PANTHER" id="PTHR43331">
    <property type="entry name" value="HOMOSERINE DEHYDROGENASE"/>
    <property type="match status" value="1"/>
</dbReference>
<comment type="catalytic activity">
    <reaction evidence="11">
        <text>L-homoserine + NADP(+) = L-aspartate 4-semialdehyde + NADPH + H(+)</text>
        <dbReference type="Rhea" id="RHEA:15761"/>
        <dbReference type="ChEBI" id="CHEBI:15378"/>
        <dbReference type="ChEBI" id="CHEBI:57476"/>
        <dbReference type="ChEBI" id="CHEBI:57783"/>
        <dbReference type="ChEBI" id="CHEBI:58349"/>
        <dbReference type="ChEBI" id="CHEBI:537519"/>
        <dbReference type="EC" id="1.1.1.3"/>
    </reaction>
    <physiologicalReaction direction="right-to-left" evidence="11">
        <dbReference type="Rhea" id="RHEA:15763"/>
    </physiologicalReaction>
</comment>
<evidence type="ECO:0000256" key="15">
    <source>
        <dbReference type="RuleBase" id="RU004171"/>
    </source>
</evidence>
<evidence type="ECO:0000256" key="10">
    <source>
        <dbReference type="ARBA" id="ARBA00023167"/>
    </source>
</evidence>
<comment type="pathway">
    <text evidence="2 14">Amino-acid biosynthesis; L-methionine biosynthesis via de novo pathway; L-homoserine from L-aspartate: step 3/3.</text>
</comment>
<dbReference type="InterPro" id="IPR036291">
    <property type="entry name" value="NAD(P)-bd_dom_sf"/>
</dbReference>
<accession>A0A1G6MY21</accession>
<evidence type="ECO:0000256" key="1">
    <source>
        <dbReference type="ARBA" id="ARBA00005056"/>
    </source>
</evidence>
<dbReference type="Pfam" id="PF03447">
    <property type="entry name" value="NAD_binding_3"/>
    <property type="match status" value="1"/>
</dbReference>
<evidence type="ECO:0000313" key="18">
    <source>
        <dbReference type="EMBL" id="SDC60498.1"/>
    </source>
</evidence>
<reference evidence="18 19" key="1">
    <citation type="submission" date="2016-10" db="EMBL/GenBank/DDBJ databases">
        <authorList>
            <person name="de Groot N.N."/>
        </authorList>
    </citation>
    <scope>NUCLEOTIDE SEQUENCE [LARGE SCALE GENOMIC DNA]</scope>
    <source>
        <strain evidence="18 19">DSM 45514</strain>
    </source>
</reference>
<dbReference type="GO" id="GO:0050661">
    <property type="term" value="F:NADP binding"/>
    <property type="evidence" value="ECO:0007669"/>
    <property type="project" value="InterPro"/>
</dbReference>
<evidence type="ECO:0000256" key="14">
    <source>
        <dbReference type="RuleBase" id="RU000579"/>
    </source>
</evidence>
<evidence type="ECO:0000256" key="8">
    <source>
        <dbReference type="ARBA" id="ARBA00023002"/>
    </source>
</evidence>
<feature type="binding site" evidence="13">
    <location>
        <position position="214"/>
    </location>
    <ligand>
        <name>L-homoserine</name>
        <dbReference type="ChEBI" id="CHEBI:57476"/>
    </ligand>
</feature>
<organism evidence="18 19">
    <name type="scientific">Melghirimyces thermohalophilus</name>
    <dbReference type="NCBI Taxonomy" id="1236220"/>
    <lineage>
        <taxon>Bacteria</taxon>
        <taxon>Bacillati</taxon>
        <taxon>Bacillota</taxon>
        <taxon>Bacilli</taxon>
        <taxon>Bacillales</taxon>
        <taxon>Thermoactinomycetaceae</taxon>
        <taxon>Melghirimyces</taxon>
    </lineage>
</organism>
<dbReference type="GO" id="GO:0004412">
    <property type="term" value="F:homoserine dehydrogenase activity"/>
    <property type="evidence" value="ECO:0007669"/>
    <property type="project" value="UniProtKB-EC"/>
</dbReference>
<evidence type="ECO:0000313" key="19">
    <source>
        <dbReference type="Proteomes" id="UP000199387"/>
    </source>
</evidence>
<feature type="binding site" evidence="13">
    <location>
        <position position="130"/>
    </location>
    <ligand>
        <name>NADPH</name>
        <dbReference type="ChEBI" id="CHEBI:57783"/>
    </ligand>
</feature>
<dbReference type="UniPathway" id="UPA00051">
    <property type="reaction ID" value="UER00465"/>
</dbReference>
<name>A0A1G6MY21_9BACL</name>
<sequence>MEHRLAMIGFGTVGQALARILMERKAELREKEGYMARITAISDAMKGALYHPEGLDLVQVFRSLEQTGTLDAYPDTPGLKRGWDSLKTIEDTNADVVVEVTFTDVETGQPAIDHCRRAFEAGKHVVTTNKGPVALAYRELSELAEKNGVFWGFEGTVMSGTPALRLPQTALAGDRVREIRGILNGTTNYILTRVEEGRSLDEALREAQHHGYAEADPTSDLEGFDALYKVMILSEVVMGVPLNRQDVERKGIQTVTAEAIRQAKREGKRWKVLGQLREEEGRIAASVQPVAIPETDPLAGVRGALNAVTYTCDLLGPVTLVGAGAGRSETGFALLADLIQIWRDAR</sequence>
<keyword evidence="9" id="KW-0915">Sodium</keyword>
<dbReference type="NCBIfam" id="NF004912">
    <property type="entry name" value="PRK06270.1"/>
    <property type="match status" value="1"/>
</dbReference>
<dbReference type="Gene3D" id="3.30.360.10">
    <property type="entry name" value="Dihydrodipicolinate Reductase, domain 2"/>
    <property type="match status" value="1"/>
</dbReference>
<evidence type="ECO:0000256" key="7">
    <source>
        <dbReference type="ARBA" id="ARBA00022697"/>
    </source>
</evidence>
<dbReference type="PANTHER" id="PTHR43331:SF1">
    <property type="entry name" value="HOMOSERINE DEHYDROGENASE"/>
    <property type="match status" value="1"/>
</dbReference>
<evidence type="ECO:0000256" key="11">
    <source>
        <dbReference type="ARBA" id="ARBA00048841"/>
    </source>
</evidence>
<feature type="active site" description="Proton donor" evidence="12">
    <location>
        <position position="229"/>
    </location>
</feature>
<comment type="similarity">
    <text evidence="3 15">Belongs to the homoserine dehydrogenase family.</text>
</comment>
<dbReference type="InterPro" id="IPR019811">
    <property type="entry name" value="HDH_CS"/>
</dbReference>
<keyword evidence="7 14" id="KW-0791">Threonine biosynthesis</keyword>
<evidence type="ECO:0000256" key="12">
    <source>
        <dbReference type="PIRSR" id="PIRSR036497-1"/>
    </source>
</evidence>
<evidence type="ECO:0000259" key="16">
    <source>
        <dbReference type="Pfam" id="PF00742"/>
    </source>
</evidence>
<evidence type="ECO:0000256" key="5">
    <source>
        <dbReference type="ARBA" id="ARBA00013376"/>
    </source>
</evidence>
<feature type="binding site" evidence="13">
    <location>
        <begin position="9"/>
        <end position="14"/>
    </location>
    <ligand>
        <name>NADP(+)</name>
        <dbReference type="ChEBI" id="CHEBI:58349"/>
    </ligand>
</feature>
<dbReference type="GO" id="GO:0009088">
    <property type="term" value="P:threonine biosynthetic process"/>
    <property type="evidence" value="ECO:0007669"/>
    <property type="project" value="UniProtKB-UniPathway"/>
</dbReference>
<dbReference type="AlphaFoldDB" id="A0A1G6MY21"/>
<keyword evidence="8 14" id="KW-0560">Oxidoreductase</keyword>
<protein>
    <recommendedName>
        <fullName evidence="5 14">Homoserine dehydrogenase</fullName>
        <ecNumber evidence="4 14">1.1.1.3</ecNumber>
    </recommendedName>
</protein>
<dbReference type="OrthoDB" id="9808167at2"/>
<dbReference type="NCBIfam" id="NF004976">
    <property type="entry name" value="PRK06349.1"/>
    <property type="match status" value="1"/>
</dbReference>
<evidence type="ECO:0000256" key="13">
    <source>
        <dbReference type="PIRSR" id="PIRSR036497-2"/>
    </source>
</evidence>
<evidence type="ECO:0000256" key="2">
    <source>
        <dbReference type="ARBA" id="ARBA00005062"/>
    </source>
</evidence>
<comment type="pathway">
    <text evidence="1 14">Amino-acid biosynthesis; L-threonine biosynthesis; L-threonine from L-aspartate: step 3/5.</text>
</comment>
<dbReference type="PROSITE" id="PS01042">
    <property type="entry name" value="HOMOSER_DHGENASE"/>
    <property type="match status" value="1"/>
</dbReference>
<dbReference type="EC" id="1.1.1.3" evidence="4 14"/>
<dbReference type="InterPro" id="IPR022697">
    <property type="entry name" value="HDH_short"/>
</dbReference>
<dbReference type="Gene3D" id="3.40.50.720">
    <property type="entry name" value="NAD(P)-binding Rossmann-like Domain"/>
    <property type="match status" value="1"/>
</dbReference>
<feature type="domain" description="Homoserine dehydrogenase catalytic" evidence="16">
    <location>
        <begin position="162"/>
        <end position="339"/>
    </location>
</feature>
<dbReference type="UniPathway" id="UPA00050">
    <property type="reaction ID" value="UER00063"/>
</dbReference>
<dbReference type="Proteomes" id="UP000199387">
    <property type="component" value="Unassembled WGS sequence"/>
</dbReference>
<evidence type="ECO:0000256" key="3">
    <source>
        <dbReference type="ARBA" id="ARBA00006753"/>
    </source>
</evidence>
<dbReference type="FunFam" id="3.30.360.10:FF:000005">
    <property type="entry name" value="Homoserine dehydrogenase"/>
    <property type="match status" value="1"/>
</dbReference>
<dbReference type="SUPFAM" id="SSF51735">
    <property type="entry name" value="NAD(P)-binding Rossmann-fold domains"/>
    <property type="match status" value="1"/>
</dbReference>
<dbReference type="InterPro" id="IPR001342">
    <property type="entry name" value="HDH_cat"/>
</dbReference>
<keyword evidence="13 14" id="KW-0521">NADP</keyword>
<keyword evidence="19" id="KW-1185">Reference proteome</keyword>
<evidence type="ECO:0000259" key="17">
    <source>
        <dbReference type="Pfam" id="PF03447"/>
    </source>
</evidence>
<evidence type="ECO:0000256" key="6">
    <source>
        <dbReference type="ARBA" id="ARBA00022605"/>
    </source>
</evidence>